<keyword evidence="11" id="KW-0449">Lipoprotein</keyword>
<dbReference type="EMBL" id="CP013920">
    <property type="protein sequence ID" value="AMA64846.1"/>
    <property type="molecule type" value="Genomic_DNA"/>
</dbReference>
<keyword evidence="12" id="KW-1185">Reference proteome</keyword>
<evidence type="ECO:0000256" key="4">
    <source>
        <dbReference type="ARBA" id="ARBA00022692"/>
    </source>
</evidence>
<evidence type="ECO:0000256" key="8">
    <source>
        <dbReference type="ARBA" id="ARBA00023136"/>
    </source>
</evidence>
<dbReference type="Proteomes" id="UP000069926">
    <property type="component" value="Chromosome"/>
</dbReference>
<keyword evidence="2 9" id="KW-1003">Cell membrane</keyword>
<evidence type="ECO:0000256" key="10">
    <source>
        <dbReference type="RuleBase" id="RU004181"/>
    </source>
</evidence>
<evidence type="ECO:0000313" key="12">
    <source>
        <dbReference type="Proteomes" id="UP000069926"/>
    </source>
</evidence>
<keyword evidence="5 9" id="KW-0064">Aspartyl protease</keyword>
<comment type="function">
    <text evidence="9">This protein specifically catalyzes the removal of signal peptides from prolipoproteins.</text>
</comment>
<comment type="catalytic activity">
    <reaction evidence="9">
        <text>Release of signal peptides from bacterial membrane prolipoproteins. Hydrolyzes -Xaa-Yaa-Zaa-|-(S,diacylglyceryl)Cys-, in which Xaa is hydrophobic (preferably Leu), and Yaa (Ala or Ser) and Zaa (Gly or Ala) have small, neutral side chains.</text>
        <dbReference type="EC" id="3.4.23.36"/>
    </reaction>
</comment>
<feature type="transmembrane region" description="Helical" evidence="9">
    <location>
        <begin position="146"/>
        <end position="166"/>
    </location>
</feature>
<dbReference type="UniPathway" id="UPA00665"/>
<evidence type="ECO:0000256" key="7">
    <source>
        <dbReference type="ARBA" id="ARBA00022989"/>
    </source>
</evidence>
<evidence type="ECO:0000256" key="9">
    <source>
        <dbReference type="HAMAP-Rule" id="MF_00161"/>
    </source>
</evidence>
<dbReference type="AlphaFoldDB" id="A0A109QE56"/>
<feature type="transmembrane region" description="Helical" evidence="9">
    <location>
        <begin position="47"/>
        <end position="68"/>
    </location>
</feature>
<comment type="subcellular location">
    <subcellularLocation>
        <location evidence="9">Cell membrane</location>
        <topology evidence="9">Multi-pass membrane protein</topology>
    </subcellularLocation>
</comment>
<dbReference type="RefSeq" id="WP_236860975.1">
    <property type="nucleotide sequence ID" value="NZ_CP013920.1"/>
</dbReference>
<evidence type="ECO:0000256" key="2">
    <source>
        <dbReference type="ARBA" id="ARBA00022475"/>
    </source>
</evidence>
<accession>A0A109QE56</accession>
<dbReference type="PRINTS" id="PR00781">
    <property type="entry name" value="LIPOSIGPTASE"/>
</dbReference>
<dbReference type="GO" id="GO:0004190">
    <property type="term" value="F:aspartic-type endopeptidase activity"/>
    <property type="evidence" value="ECO:0007669"/>
    <property type="project" value="UniProtKB-UniRule"/>
</dbReference>
<comment type="similarity">
    <text evidence="1 9 10">Belongs to the peptidase A8 family.</text>
</comment>
<dbReference type="PANTHER" id="PTHR33695:SF1">
    <property type="entry name" value="LIPOPROTEIN SIGNAL PEPTIDASE"/>
    <property type="match status" value="1"/>
</dbReference>
<gene>
    <name evidence="9 11" type="primary">lspA</name>
    <name evidence="11" type="ORF">AUT07_00264</name>
</gene>
<sequence>MVMVKYVNLLNKNYIFSTGLGWSWLIIVILIIDFFSKQFIINNFQLYETLYLLPCFSLTYVQNTGAAFNFLSNQNGWQCWFFIFITIIICVILVLMMYAKSFNEKLSNIAYAMVIGGALGNLCDRINYCFVIDFIDIYIYNLHFPIFNIADFMIFIGTIFIVTINYNKKSF</sequence>
<comment type="pathway">
    <text evidence="9">Protein modification; lipoprotein biosynthesis (signal peptide cleavage).</text>
</comment>
<feature type="transmembrane region" description="Helical" evidence="9">
    <location>
        <begin position="80"/>
        <end position="99"/>
    </location>
</feature>
<dbReference type="EC" id="3.4.23.36" evidence="9"/>
<dbReference type="PANTHER" id="PTHR33695">
    <property type="entry name" value="LIPOPROTEIN SIGNAL PEPTIDASE"/>
    <property type="match status" value="1"/>
</dbReference>
<dbReference type="InterPro" id="IPR001872">
    <property type="entry name" value="Peptidase_A8"/>
</dbReference>
<evidence type="ECO:0000256" key="5">
    <source>
        <dbReference type="ARBA" id="ARBA00022750"/>
    </source>
</evidence>
<evidence type="ECO:0000256" key="3">
    <source>
        <dbReference type="ARBA" id="ARBA00022670"/>
    </source>
</evidence>
<feature type="transmembrane region" description="Helical" evidence="9">
    <location>
        <begin position="111"/>
        <end position="140"/>
    </location>
</feature>
<feature type="transmembrane region" description="Helical" evidence="9">
    <location>
        <begin position="14"/>
        <end position="35"/>
    </location>
</feature>
<dbReference type="PATRIC" id="fig|634113.3.peg.255"/>
<proteinExistence type="inferred from homology"/>
<dbReference type="KEGG" id="asy:AUT07_00264"/>
<keyword evidence="7 9" id="KW-1133">Transmembrane helix</keyword>
<evidence type="ECO:0000256" key="1">
    <source>
        <dbReference type="ARBA" id="ARBA00006139"/>
    </source>
</evidence>
<protein>
    <recommendedName>
        <fullName evidence="9">Lipoprotein signal peptidase</fullName>
        <ecNumber evidence="9">3.4.23.36</ecNumber>
    </recommendedName>
    <alternativeName>
        <fullName evidence="9">Prolipoprotein signal peptidase</fullName>
    </alternativeName>
    <alternativeName>
        <fullName evidence="9">Signal peptidase II</fullName>
        <shortName evidence="9">SPase II</shortName>
    </alternativeName>
</protein>
<evidence type="ECO:0000256" key="6">
    <source>
        <dbReference type="ARBA" id="ARBA00022801"/>
    </source>
</evidence>
<keyword evidence="4 9" id="KW-0812">Transmembrane</keyword>
<dbReference type="Pfam" id="PF01252">
    <property type="entry name" value="Peptidase_A8"/>
    <property type="match status" value="1"/>
</dbReference>
<feature type="active site" evidence="9">
    <location>
        <position position="151"/>
    </location>
</feature>
<dbReference type="STRING" id="634113.AUT07_00264"/>
<reference evidence="11 12" key="1">
    <citation type="submission" date="2016-01" db="EMBL/GenBank/DDBJ databases">
        <title>Genome sequence of Ca. Arsenophonus lipopteni, the exclusive symbiont of a blood sucking fly Lipoptena cervi (Diptera: Hippoboscidae).</title>
        <authorList>
            <person name="Novakova E."/>
            <person name="Hypsa V."/>
            <person name="Nguyen P."/>
            <person name="Husnik F."/>
            <person name="Darby A.C."/>
        </authorList>
    </citation>
    <scope>NUCLEOTIDE SEQUENCE [LARGE SCALE GENOMIC DNA]</scope>
    <source>
        <strain evidence="11 12">CB</strain>
    </source>
</reference>
<dbReference type="GO" id="GO:0005886">
    <property type="term" value="C:plasma membrane"/>
    <property type="evidence" value="ECO:0007669"/>
    <property type="project" value="UniProtKB-SubCell"/>
</dbReference>
<organism evidence="11 12">
    <name type="scientific">Candidatus Arsenophonus lipoptenae</name>
    <dbReference type="NCBI Taxonomy" id="634113"/>
    <lineage>
        <taxon>Bacteria</taxon>
        <taxon>Pseudomonadati</taxon>
        <taxon>Pseudomonadota</taxon>
        <taxon>Gammaproteobacteria</taxon>
        <taxon>Enterobacterales</taxon>
        <taxon>Morganellaceae</taxon>
        <taxon>Arsenophonus</taxon>
    </lineage>
</organism>
<keyword evidence="8 9" id="KW-0472">Membrane</keyword>
<name>A0A109QE56_9GAMM</name>
<keyword evidence="6 9" id="KW-0378">Hydrolase</keyword>
<keyword evidence="3 9" id="KW-0645">Protease</keyword>
<evidence type="ECO:0000313" key="11">
    <source>
        <dbReference type="EMBL" id="AMA64846.1"/>
    </source>
</evidence>
<dbReference type="GO" id="GO:0006508">
    <property type="term" value="P:proteolysis"/>
    <property type="evidence" value="ECO:0007669"/>
    <property type="project" value="UniProtKB-KW"/>
</dbReference>
<dbReference type="HAMAP" id="MF_00161">
    <property type="entry name" value="LspA"/>
    <property type="match status" value="1"/>
</dbReference>
<feature type="active site" evidence="9">
    <location>
        <position position="133"/>
    </location>
</feature>
<dbReference type="NCBIfam" id="TIGR00077">
    <property type="entry name" value="lspA"/>
    <property type="match status" value="1"/>
</dbReference>